<name>A0A2J6PSH6_9HELO</name>
<reference evidence="1 2" key="1">
    <citation type="submission" date="2016-05" db="EMBL/GenBank/DDBJ databases">
        <title>A degradative enzymes factory behind the ericoid mycorrhizal symbiosis.</title>
        <authorList>
            <consortium name="DOE Joint Genome Institute"/>
            <person name="Martino E."/>
            <person name="Morin E."/>
            <person name="Grelet G."/>
            <person name="Kuo A."/>
            <person name="Kohler A."/>
            <person name="Daghino S."/>
            <person name="Barry K."/>
            <person name="Choi C."/>
            <person name="Cichocki N."/>
            <person name="Clum A."/>
            <person name="Copeland A."/>
            <person name="Hainaut M."/>
            <person name="Haridas S."/>
            <person name="Labutti K."/>
            <person name="Lindquist E."/>
            <person name="Lipzen A."/>
            <person name="Khouja H.-R."/>
            <person name="Murat C."/>
            <person name="Ohm R."/>
            <person name="Olson A."/>
            <person name="Spatafora J."/>
            <person name="Veneault-Fourrey C."/>
            <person name="Henrissat B."/>
            <person name="Grigoriev I."/>
            <person name="Martin F."/>
            <person name="Perotto S."/>
        </authorList>
    </citation>
    <scope>NUCLEOTIDE SEQUENCE [LARGE SCALE GENOMIC DNA]</scope>
    <source>
        <strain evidence="1 2">UAMH 7357</strain>
    </source>
</reference>
<proteinExistence type="predicted"/>
<sequence>MSISYEYKYEIQTEWGVMERLFPVKELIRVVKTVADQIEVRGPKTKLSLKKVTEYASSANRVIISYKCKGLYATKYYKYFKEDKKCSAHYYDLTEHDCGFLASLALRTKLALKDNPVKKRGTKRLRANTTGKVVEK</sequence>
<gene>
    <name evidence="1" type="ORF">NA56DRAFT_662589</name>
</gene>
<evidence type="ECO:0000313" key="1">
    <source>
        <dbReference type="EMBL" id="PMD16975.1"/>
    </source>
</evidence>
<dbReference type="AlphaFoldDB" id="A0A2J6PSH6"/>
<accession>A0A2J6PSH6</accession>
<dbReference type="OrthoDB" id="5425597at2759"/>
<dbReference type="Proteomes" id="UP000235672">
    <property type="component" value="Unassembled WGS sequence"/>
</dbReference>
<dbReference type="EMBL" id="KZ613502">
    <property type="protein sequence ID" value="PMD16975.1"/>
    <property type="molecule type" value="Genomic_DNA"/>
</dbReference>
<evidence type="ECO:0000313" key="2">
    <source>
        <dbReference type="Proteomes" id="UP000235672"/>
    </source>
</evidence>
<keyword evidence="2" id="KW-1185">Reference proteome</keyword>
<organism evidence="1 2">
    <name type="scientific">Hyaloscypha hepaticicola</name>
    <dbReference type="NCBI Taxonomy" id="2082293"/>
    <lineage>
        <taxon>Eukaryota</taxon>
        <taxon>Fungi</taxon>
        <taxon>Dikarya</taxon>
        <taxon>Ascomycota</taxon>
        <taxon>Pezizomycotina</taxon>
        <taxon>Leotiomycetes</taxon>
        <taxon>Helotiales</taxon>
        <taxon>Hyaloscyphaceae</taxon>
        <taxon>Hyaloscypha</taxon>
    </lineage>
</organism>
<protein>
    <submittedName>
        <fullName evidence="1">Uncharacterized protein</fullName>
    </submittedName>
</protein>